<evidence type="ECO:0000313" key="1">
    <source>
        <dbReference type="EMBL" id="MBS8122173.1"/>
    </source>
</evidence>
<dbReference type="RefSeq" id="WP_213349467.1">
    <property type="nucleotide sequence ID" value="NZ_JAEDAM010000049.1"/>
</dbReference>
<gene>
    <name evidence="1" type="ORF">VAMP_145n62</name>
</gene>
<dbReference type="EMBL" id="JAEDAM010000049">
    <property type="protein sequence ID" value="MBS8122173.1"/>
    <property type="molecule type" value="Genomic_DNA"/>
</dbReference>
<evidence type="ECO:0000313" key="2">
    <source>
        <dbReference type="Proteomes" id="UP000680365"/>
    </source>
</evidence>
<protein>
    <submittedName>
        <fullName evidence="1">Uncharacterized protein</fullName>
    </submittedName>
</protein>
<sequence>MEGKNMSVEQFLGYSFGYIKGIINNEKMSDNEKLNEIKKYIDDNSKKILGENLK</sequence>
<keyword evidence="2" id="KW-1185">Reference proteome</keyword>
<comment type="caution">
    <text evidence="1">The sequence shown here is derived from an EMBL/GenBank/DDBJ whole genome shotgun (WGS) entry which is preliminary data.</text>
</comment>
<reference evidence="1 2" key="1">
    <citation type="journal article" date="2021" name="Nat. Commun.">
        <title>Reductive evolution and unique predatory mode in the CPR bacterium Vampirococcus lugosii.</title>
        <authorList>
            <person name="Moreira D."/>
            <person name="Zivanovic Y."/>
            <person name="Lopez-Archilla A.I."/>
            <person name="Iniesto M."/>
            <person name="Lopez-Garcia P."/>
        </authorList>
    </citation>
    <scope>NUCLEOTIDE SEQUENCE [LARGE SCALE GENOMIC DNA]</scope>
    <source>
        <strain evidence="1">Chiprana</strain>
    </source>
</reference>
<proteinExistence type="predicted"/>
<organism evidence="1 2">
    <name type="scientific">Candidatus Vampirococcus lugosii</name>
    <dbReference type="NCBI Taxonomy" id="2789015"/>
    <lineage>
        <taxon>Bacteria</taxon>
        <taxon>Candidatus Absconditibacteriota</taxon>
        <taxon>Vampirococcus</taxon>
    </lineage>
</organism>
<dbReference type="Proteomes" id="UP000680365">
    <property type="component" value="Unassembled WGS sequence"/>
</dbReference>
<accession>A0ABS5QLV9</accession>
<name>A0ABS5QLV9_9BACT</name>